<gene>
    <name evidence="1" type="ORF">ACFS5M_12265</name>
</gene>
<dbReference type="EMBL" id="JBHUOV010000010">
    <property type="protein sequence ID" value="MFD2824447.1"/>
    <property type="molecule type" value="Genomic_DNA"/>
</dbReference>
<dbReference type="RefSeq" id="WP_183490422.1">
    <property type="nucleotide sequence ID" value="NZ_JBHUOV010000010.1"/>
</dbReference>
<sequence>MANFSKEFYHWLVVSDNEVQRVRVWLVALARTKLTKETEPIGKSAGFSEYTQTSNWLYTLLANRFLIQP</sequence>
<proteinExistence type="predicted"/>
<keyword evidence="2" id="KW-1185">Reference proteome</keyword>
<reference evidence="2" key="1">
    <citation type="journal article" date="2019" name="Int. J. Syst. Evol. Microbiol.">
        <title>The Global Catalogue of Microorganisms (GCM) 10K type strain sequencing project: providing services to taxonomists for standard genome sequencing and annotation.</title>
        <authorList>
            <consortium name="The Broad Institute Genomics Platform"/>
            <consortium name="The Broad Institute Genome Sequencing Center for Infectious Disease"/>
            <person name="Wu L."/>
            <person name="Ma J."/>
        </authorList>
    </citation>
    <scope>NUCLEOTIDE SEQUENCE [LARGE SCALE GENOMIC DNA]</scope>
    <source>
        <strain evidence="2">KCTC 32141</strain>
    </source>
</reference>
<comment type="caution">
    <text evidence="1">The sequence shown here is derived from an EMBL/GenBank/DDBJ whole genome shotgun (WGS) entry which is preliminary data.</text>
</comment>
<evidence type="ECO:0000313" key="2">
    <source>
        <dbReference type="Proteomes" id="UP001597533"/>
    </source>
</evidence>
<name>A0ABW5WNZ0_9FLAO</name>
<evidence type="ECO:0000313" key="1">
    <source>
        <dbReference type="EMBL" id="MFD2824447.1"/>
    </source>
</evidence>
<dbReference type="Proteomes" id="UP001597533">
    <property type="component" value="Unassembled WGS sequence"/>
</dbReference>
<organism evidence="1 2">
    <name type="scientific">Lacinutrix iliipiscaria</name>
    <dbReference type="NCBI Taxonomy" id="1230532"/>
    <lineage>
        <taxon>Bacteria</taxon>
        <taxon>Pseudomonadati</taxon>
        <taxon>Bacteroidota</taxon>
        <taxon>Flavobacteriia</taxon>
        <taxon>Flavobacteriales</taxon>
        <taxon>Flavobacteriaceae</taxon>
        <taxon>Lacinutrix</taxon>
    </lineage>
</organism>
<protein>
    <submittedName>
        <fullName evidence="1">Uncharacterized protein</fullName>
    </submittedName>
</protein>
<accession>A0ABW5WNZ0</accession>